<dbReference type="GeneID" id="106155304"/>
<protein>
    <submittedName>
        <fullName evidence="2">Uncharacterized protein LOC106155304</fullName>
    </submittedName>
</protein>
<reference evidence="2" key="1">
    <citation type="submission" date="2025-08" db="UniProtKB">
        <authorList>
            <consortium name="RefSeq"/>
        </authorList>
    </citation>
    <scope>IDENTIFICATION</scope>
    <source>
        <tissue evidence="2">Gonads</tissue>
    </source>
</reference>
<sequence>MDTIMNHIKSTHPYLVENEKEVNEGGLSGLVNYANKCSMIYLQTMQRYFQYSWEKKTHTSDHPDITLPRALYTSFLWELNAVDQDASIWDSSGPRLVDQWMDRLNDGCTPDMLLRELTVRRYIRSNTNDGHLLFDELLDTVDSCINYIQLGTRLVLRDIRNFITRRLAVFREFQELKIEKVHRIQRQFMDLVIPSSCLSNVTVTDELPSFRASTLIAQYERMNEMFSTYMRNGRLKSLQSLRALMERIFK</sequence>
<organism evidence="1 2">
    <name type="scientific">Lingula anatina</name>
    <name type="common">Brachiopod</name>
    <name type="synonym">Lingula unguis</name>
    <dbReference type="NCBI Taxonomy" id="7574"/>
    <lineage>
        <taxon>Eukaryota</taxon>
        <taxon>Metazoa</taxon>
        <taxon>Spiralia</taxon>
        <taxon>Lophotrochozoa</taxon>
        <taxon>Brachiopoda</taxon>
        <taxon>Linguliformea</taxon>
        <taxon>Lingulata</taxon>
        <taxon>Lingulida</taxon>
        <taxon>Linguloidea</taxon>
        <taxon>Lingulidae</taxon>
        <taxon>Lingula</taxon>
    </lineage>
</organism>
<gene>
    <name evidence="2" type="primary">LOC106155304</name>
</gene>
<dbReference type="KEGG" id="lak:106155304"/>
<evidence type="ECO:0000313" key="2">
    <source>
        <dbReference type="RefSeq" id="XP_023930697.1"/>
    </source>
</evidence>
<dbReference type="AlphaFoldDB" id="A0A2R2MKV6"/>
<keyword evidence="1" id="KW-1185">Reference proteome</keyword>
<dbReference type="Proteomes" id="UP000085678">
    <property type="component" value="Unplaced"/>
</dbReference>
<dbReference type="InParanoid" id="A0A2R2MKV6"/>
<name>A0A2R2MKV6_LINAN</name>
<accession>A0A2R2MKV6</accession>
<proteinExistence type="predicted"/>
<evidence type="ECO:0000313" key="1">
    <source>
        <dbReference type="Proteomes" id="UP000085678"/>
    </source>
</evidence>
<dbReference type="RefSeq" id="XP_023930697.1">
    <property type="nucleotide sequence ID" value="XM_024074929.1"/>
</dbReference>